<evidence type="ECO:0000313" key="2">
    <source>
        <dbReference type="EMBL" id="SJZ74290.1"/>
    </source>
</evidence>
<dbReference type="Proteomes" id="UP000190102">
    <property type="component" value="Unassembled WGS sequence"/>
</dbReference>
<evidence type="ECO:0008006" key="4">
    <source>
        <dbReference type="Google" id="ProtNLM"/>
    </source>
</evidence>
<dbReference type="AlphaFoldDB" id="A0A1T4N4K0"/>
<proteinExistence type="predicted"/>
<dbReference type="RefSeq" id="WP_078789825.1">
    <property type="nucleotide sequence ID" value="NZ_FUWR01000006.1"/>
</dbReference>
<feature type="transmembrane region" description="Helical" evidence="1">
    <location>
        <begin position="7"/>
        <end position="26"/>
    </location>
</feature>
<sequence length="103" mass="11801">MKIEKRDWFFIALVVTILAIFIAISGKEKTKPVPNNATHKQVYEIAYKNAPAADASLFKKAFFRPAKKDAEKFCEPCHAQNNIKLPPNHPPKHRCLFCHKLVK</sequence>
<keyword evidence="3" id="KW-1185">Reference proteome</keyword>
<dbReference type="EMBL" id="FUWR01000006">
    <property type="protein sequence ID" value="SJZ74290.1"/>
    <property type="molecule type" value="Genomic_DNA"/>
</dbReference>
<keyword evidence="1" id="KW-1133">Transmembrane helix</keyword>
<keyword evidence="1" id="KW-0812">Transmembrane</keyword>
<organism evidence="2 3">
    <name type="scientific">Trichlorobacter thiogenes</name>
    <dbReference type="NCBI Taxonomy" id="115783"/>
    <lineage>
        <taxon>Bacteria</taxon>
        <taxon>Pseudomonadati</taxon>
        <taxon>Thermodesulfobacteriota</taxon>
        <taxon>Desulfuromonadia</taxon>
        <taxon>Geobacterales</taxon>
        <taxon>Geobacteraceae</taxon>
        <taxon>Trichlorobacter</taxon>
    </lineage>
</organism>
<evidence type="ECO:0000256" key="1">
    <source>
        <dbReference type="SAM" id="Phobius"/>
    </source>
</evidence>
<dbReference type="STRING" id="115783.SAMN02745119_01524"/>
<keyword evidence="1" id="KW-0472">Membrane</keyword>
<accession>A0A1T4N4K0</accession>
<protein>
    <recommendedName>
        <fullName evidence="4">Cytochrome c</fullName>
    </recommendedName>
</protein>
<reference evidence="3" key="1">
    <citation type="submission" date="2017-02" db="EMBL/GenBank/DDBJ databases">
        <authorList>
            <person name="Varghese N."/>
            <person name="Submissions S."/>
        </authorList>
    </citation>
    <scope>NUCLEOTIDE SEQUENCE [LARGE SCALE GENOMIC DNA]</scope>
    <source>
        <strain evidence="3">ATCC BAA-34</strain>
    </source>
</reference>
<gene>
    <name evidence="2" type="ORF">SAMN02745119_01524</name>
</gene>
<dbReference type="OrthoDB" id="5432744at2"/>
<dbReference type="Gene3D" id="1.10.1130.20">
    <property type="match status" value="1"/>
</dbReference>
<name>A0A1T4N4K0_9BACT</name>
<evidence type="ECO:0000313" key="3">
    <source>
        <dbReference type="Proteomes" id="UP000190102"/>
    </source>
</evidence>